<evidence type="ECO:0000256" key="1">
    <source>
        <dbReference type="SAM" id="MobiDB-lite"/>
    </source>
</evidence>
<dbReference type="AlphaFoldDB" id="A0A5R9B9N0"/>
<evidence type="ECO:0000313" key="3">
    <source>
        <dbReference type="Proteomes" id="UP000310458"/>
    </source>
</evidence>
<feature type="compositionally biased region" description="Polar residues" evidence="1">
    <location>
        <begin position="296"/>
        <end position="312"/>
    </location>
</feature>
<keyword evidence="3" id="KW-1185">Reference proteome</keyword>
<proteinExistence type="predicted"/>
<dbReference type="EMBL" id="VAVZ01000043">
    <property type="protein sequence ID" value="TLP93594.1"/>
    <property type="molecule type" value="Genomic_DNA"/>
</dbReference>
<accession>A0A5R9B9N0</accession>
<sequence length="312" mass="33462">MPTFYDPQADAEEASHALRGLAHATRSFEDPGETYTTIGELLSGVRSLRQVLDQLSEAHLHHRGLAHDDEGNHLNGAHQALAAADELHQAGTLLDQVHARLDKASQHSGRIAWHPQTEHTPMTQETARRWVNVVFLDRGQADGVLDLIDEDGAQAGITHLAQWDTGQETTDAAMENGYVYDQPPAADGDKLITEGDYTISYNQQMGHVALYRSIPAPEDPLPAEPSPRRNGLAYAAAGGRSLAGPGRAPAGAAAAGTTYANNAGGRRATSQDAVGRLGSATKQQQAQAQARRDWYASQNRPTSTSTTRGLSR</sequence>
<comment type="caution">
    <text evidence="2">The sequence shown here is derived from an EMBL/GenBank/DDBJ whole genome shotgun (WGS) entry which is preliminary data.</text>
</comment>
<feature type="region of interest" description="Disordered" evidence="1">
    <location>
        <begin position="259"/>
        <end position="312"/>
    </location>
</feature>
<dbReference type="OrthoDB" id="3781658at2"/>
<reference evidence="2 3" key="1">
    <citation type="submission" date="2019-05" db="EMBL/GenBank/DDBJ databases">
        <title>Nesterenkonia sp. GY074 isolated from the Southern Atlantic Ocean.</title>
        <authorList>
            <person name="Zhang G."/>
        </authorList>
    </citation>
    <scope>NUCLEOTIDE SEQUENCE [LARGE SCALE GENOMIC DNA]</scope>
    <source>
        <strain evidence="2 3">GY074</strain>
    </source>
</reference>
<evidence type="ECO:0000313" key="2">
    <source>
        <dbReference type="EMBL" id="TLP93594.1"/>
    </source>
</evidence>
<protein>
    <submittedName>
        <fullName evidence="2">Uncharacterized protein</fullName>
    </submittedName>
</protein>
<dbReference type="Proteomes" id="UP000310458">
    <property type="component" value="Unassembled WGS sequence"/>
</dbReference>
<organism evidence="2 3">
    <name type="scientific">Nesterenkonia salmonea</name>
    <dbReference type="NCBI Taxonomy" id="1804987"/>
    <lineage>
        <taxon>Bacteria</taxon>
        <taxon>Bacillati</taxon>
        <taxon>Actinomycetota</taxon>
        <taxon>Actinomycetes</taxon>
        <taxon>Micrococcales</taxon>
        <taxon>Micrococcaceae</taxon>
        <taxon>Nesterenkonia</taxon>
    </lineage>
</organism>
<gene>
    <name evidence="2" type="ORF">FEF26_13230</name>
</gene>
<dbReference type="RefSeq" id="WP_138254012.1">
    <property type="nucleotide sequence ID" value="NZ_VAVZ01000043.1"/>
</dbReference>
<name>A0A5R9B9N0_9MICC</name>